<proteinExistence type="predicted"/>
<comment type="caution">
    <text evidence="1">The sequence shown here is derived from an EMBL/GenBank/DDBJ whole genome shotgun (WGS) entry which is preliminary data.</text>
</comment>
<evidence type="ECO:0000313" key="1">
    <source>
        <dbReference type="EMBL" id="OKL58183.1"/>
    </source>
</evidence>
<dbReference type="AlphaFoldDB" id="A0A225AGA0"/>
<gene>
    <name evidence="1" type="ORF">UA08_06775</name>
</gene>
<name>A0A225AGA0_TALAT</name>
<dbReference type="PANTHER" id="PTHR42087">
    <property type="entry name" value="ILP IS AN APOPTOSIS INHIBITOR"/>
    <property type="match status" value="1"/>
</dbReference>
<dbReference type="RefSeq" id="XP_020118304.1">
    <property type="nucleotide sequence ID" value="XM_020269089.1"/>
</dbReference>
<evidence type="ECO:0000313" key="2">
    <source>
        <dbReference type="Proteomes" id="UP000214365"/>
    </source>
</evidence>
<organism evidence="1 2">
    <name type="scientific">Talaromyces atroroseus</name>
    <dbReference type="NCBI Taxonomy" id="1441469"/>
    <lineage>
        <taxon>Eukaryota</taxon>
        <taxon>Fungi</taxon>
        <taxon>Dikarya</taxon>
        <taxon>Ascomycota</taxon>
        <taxon>Pezizomycotina</taxon>
        <taxon>Eurotiomycetes</taxon>
        <taxon>Eurotiomycetidae</taxon>
        <taxon>Eurotiales</taxon>
        <taxon>Trichocomaceae</taxon>
        <taxon>Talaromyces</taxon>
        <taxon>Talaromyces sect. Trachyspermi</taxon>
    </lineage>
</organism>
<dbReference type="InterPro" id="IPR053267">
    <property type="entry name" value="Verrucosidin_biosynth-assoc"/>
</dbReference>
<sequence>MQPGVGTVTSTTTTATATSATLYADAGKINPVEWFPFYQGCVEHFVNVAQYRPLARSLAAHINILLPYQRTTDAVLEFSKSIANESNSTKQQLSSSTSRLISLTPYIRRLVITATDAPAIMQELFGNDWVKGVGTVHSQERVNYLFSAKSGGWLKTKAQYDLSPHETVPFLRPLRDPQEEELRAAETHWSEWLAMEDWMVGPRSPFEDLPGK</sequence>
<accession>A0A225AGA0</accession>
<dbReference type="PANTHER" id="PTHR42087:SF2">
    <property type="match status" value="1"/>
</dbReference>
<dbReference type="EMBL" id="LFMY01000010">
    <property type="protein sequence ID" value="OKL58183.1"/>
    <property type="molecule type" value="Genomic_DNA"/>
</dbReference>
<dbReference type="Proteomes" id="UP000214365">
    <property type="component" value="Unassembled WGS sequence"/>
</dbReference>
<reference evidence="1 2" key="1">
    <citation type="submission" date="2015-06" db="EMBL/GenBank/DDBJ databases">
        <title>Talaromyces atroroseus IBT 11181 draft genome.</title>
        <authorList>
            <person name="Rasmussen K.B."/>
            <person name="Rasmussen S."/>
            <person name="Petersen B."/>
            <person name="Sicheritz-Ponten T."/>
            <person name="Mortensen U.H."/>
            <person name="Thrane U."/>
        </authorList>
    </citation>
    <scope>NUCLEOTIDE SEQUENCE [LARGE SCALE GENOMIC DNA]</scope>
    <source>
        <strain evidence="1 2">IBT 11181</strain>
    </source>
</reference>
<dbReference type="OrthoDB" id="5335812at2759"/>
<keyword evidence="2" id="KW-1185">Reference proteome</keyword>
<dbReference type="GeneID" id="31006530"/>
<protein>
    <submittedName>
        <fullName evidence="1">Uncharacterized protein</fullName>
    </submittedName>
</protein>